<feature type="signal peptide" evidence="2">
    <location>
        <begin position="1"/>
        <end position="23"/>
    </location>
</feature>
<evidence type="ECO:0008006" key="4">
    <source>
        <dbReference type="Google" id="ProtNLM"/>
    </source>
</evidence>
<feature type="chain" id="PRO_5025417166" description="Carboxypeptidase regulatory-like domain-containing protein" evidence="2">
    <location>
        <begin position="24"/>
        <end position="178"/>
    </location>
</feature>
<dbReference type="PROSITE" id="PS51257">
    <property type="entry name" value="PROKAR_LIPOPROTEIN"/>
    <property type="match status" value="1"/>
</dbReference>
<organism evidence="3">
    <name type="scientific">Caldilineaceae bacterium SB0675_bin_29</name>
    <dbReference type="NCBI Taxonomy" id="2605266"/>
    <lineage>
        <taxon>Bacteria</taxon>
        <taxon>Bacillati</taxon>
        <taxon>Chloroflexota</taxon>
        <taxon>Caldilineae</taxon>
        <taxon>Caldilineales</taxon>
        <taxon>Caldilineaceae</taxon>
    </lineage>
</organism>
<evidence type="ECO:0000313" key="3">
    <source>
        <dbReference type="EMBL" id="MYH60234.1"/>
    </source>
</evidence>
<protein>
    <recommendedName>
        <fullName evidence="4">Carboxypeptidase regulatory-like domain-containing protein</fullName>
    </recommendedName>
</protein>
<feature type="region of interest" description="Disordered" evidence="1">
    <location>
        <begin position="43"/>
        <end position="62"/>
    </location>
</feature>
<evidence type="ECO:0000256" key="2">
    <source>
        <dbReference type="SAM" id="SignalP"/>
    </source>
</evidence>
<reference evidence="3" key="1">
    <citation type="submission" date="2019-09" db="EMBL/GenBank/DDBJ databases">
        <title>Characterisation of the sponge microbiome using genome-centric metagenomics.</title>
        <authorList>
            <person name="Engelberts J.P."/>
            <person name="Robbins S.J."/>
            <person name="De Goeij J.M."/>
            <person name="Aranda M."/>
            <person name="Bell S.C."/>
            <person name="Webster N.S."/>
        </authorList>
    </citation>
    <scope>NUCLEOTIDE SEQUENCE</scope>
    <source>
        <strain evidence="3">SB0675_bin_29</strain>
    </source>
</reference>
<comment type="caution">
    <text evidence="3">The sequence shown here is derived from an EMBL/GenBank/DDBJ whole genome shotgun (WGS) entry which is preliminary data.</text>
</comment>
<feature type="compositionally biased region" description="Low complexity" evidence="1">
    <location>
        <begin position="46"/>
        <end position="62"/>
    </location>
</feature>
<name>A0A6B1G231_9CHLR</name>
<dbReference type="AlphaFoldDB" id="A0A6B1G231"/>
<proteinExistence type="predicted"/>
<sequence length="178" mass="18453">MKRQAVILVAVLLLLGCRGGDGAPGTAQSSPYVPLERFNAAEGGRTDSLSSESSTDSSPGAAAGSGALTGVLLLRTEEGLQPVADVKLALGGTLSDDEGTERVVAYDPSAAPVAYTDASGRFVFEGLASGRYGLILDIVISSFLLYQEGTLNPILFEITDGETTDLGNLEYTELPLPR</sequence>
<gene>
    <name evidence="3" type="ORF">F4148_00165</name>
</gene>
<keyword evidence="2" id="KW-0732">Signal</keyword>
<evidence type="ECO:0000256" key="1">
    <source>
        <dbReference type="SAM" id="MobiDB-lite"/>
    </source>
</evidence>
<accession>A0A6B1G231</accession>
<dbReference type="EMBL" id="VYDA01000005">
    <property type="protein sequence ID" value="MYH60234.1"/>
    <property type="molecule type" value="Genomic_DNA"/>
</dbReference>